<dbReference type="Pfam" id="PF00582">
    <property type="entry name" value="Usp"/>
    <property type="match status" value="1"/>
</dbReference>
<dbReference type="Gene3D" id="3.40.50.620">
    <property type="entry name" value="HUPs"/>
    <property type="match status" value="1"/>
</dbReference>
<dbReference type="InterPro" id="IPR006016">
    <property type="entry name" value="UspA"/>
</dbReference>
<dbReference type="PRINTS" id="PR01438">
    <property type="entry name" value="UNVRSLSTRESS"/>
</dbReference>
<name>A0A448XJY9_9PLAT</name>
<gene>
    <name evidence="2" type="ORF">PXEA_LOCUS31919</name>
</gene>
<sequence length="88" mass="9557">MLRVENMNKMKTEFCNELLSKGAQCDFISVTCDKSGQGLLEQCEEFKCDMIVIGSRGLGAIKRTLLGSVSDYVSHNASVAVCIVPPPT</sequence>
<evidence type="ECO:0000259" key="1">
    <source>
        <dbReference type="Pfam" id="PF00582"/>
    </source>
</evidence>
<comment type="caution">
    <text evidence="2">The sequence shown here is derived from an EMBL/GenBank/DDBJ whole genome shotgun (WGS) entry which is preliminary data.</text>
</comment>
<keyword evidence="3" id="KW-1185">Reference proteome</keyword>
<dbReference type="InterPro" id="IPR006015">
    <property type="entry name" value="Universal_stress_UspA"/>
</dbReference>
<evidence type="ECO:0000313" key="2">
    <source>
        <dbReference type="EMBL" id="VEL38479.1"/>
    </source>
</evidence>
<evidence type="ECO:0000313" key="3">
    <source>
        <dbReference type="Proteomes" id="UP000784294"/>
    </source>
</evidence>
<dbReference type="SUPFAM" id="SSF52402">
    <property type="entry name" value="Adenine nucleotide alpha hydrolases-like"/>
    <property type="match status" value="1"/>
</dbReference>
<protein>
    <recommendedName>
        <fullName evidence="1">UspA domain-containing protein</fullName>
    </recommendedName>
</protein>
<dbReference type="InterPro" id="IPR014729">
    <property type="entry name" value="Rossmann-like_a/b/a_fold"/>
</dbReference>
<dbReference type="PANTHER" id="PTHR31964">
    <property type="entry name" value="ADENINE NUCLEOTIDE ALPHA HYDROLASES-LIKE SUPERFAMILY PROTEIN"/>
    <property type="match status" value="1"/>
</dbReference>
<dbReference type="Proteomes" id="UP000784294">
    <property type="component" value="Unassembled WGS sequence"/>
</dbReference>
<dbReference type="AlphaFoldDB" id="A0A448XJY9"/>
<organism evidence="2 3">
    <name type="scientific">Protopolystoma xenopodis</name>
    <dbReference type="NCBI Taxonomy" id="117903"/>
    <lineage>
        <taxon>Eukaryota</taxon>
        <taxon>Metazoa</taxon>
        <taxon>Spiralia</taxon>
        <taxon>Lophotrochozoa</taxon>
        <taxon>Platyhelminthes</taxon>
        <taxon>Monogenea</taxon>
        <taxon>Polyopisthocotylea</taxon>
        <taxon>Polystomatidea</taxon>
        <taxon>Polystomatidae</taxon>
        <taxon>Protopolystoma</taxon>
    </lineage>
</organism>
<dbReference type="PANTHER" id="PTHR31964:SF113">
    <property type="entry name" value="USPA DOMAIN-CONTAINING PROTEIN"/>
    <property type="match status" value="1"/>
</dbReference>
<feature type="domain" description="UspA" evidence="1">
    <location>
        <begin position="35"/>
        <end position="85"/>
    </location>
</feature>
<dbReference type="CDD" id="cd23659">
    <property type="entry name" value="USP_At3g01520-like"/>
    <property type="match status" value="1"/>
</dbReference>
<reference evidence="2" key="1">
    <citation type="submission" date="2018-11" db="EMBL/GenBank/DDBJ databases">
        <authorList>
            <consortium name="Pathogen Informatics"/>
        </authorList>
    </citation>
    <scope>NUCLEOTIDE SEQUENCE</scope>
</reference>
<dbReference type="EMBL" id="CAAALY010258050">
    <property type="protein sequence ID" value="VEL38479.1"/>
    <property type="molecule type" value="Genomic_DNA"/>
</dbReference>
<proteinExistence type="predicted"/>
<dbReference type="OrthoDB" id="843225at2759"/>
<accession>A0A448XJY9</accession>